<dbReference type="PANTHER" id="PTHR43969:SF9">
    <property type="entry name" value="GLUTATHIONE S TRANSFERASE D10, ISOFORM A-RELATED"/>
    <property type="match status" value="1"/>
</dbReference>
<dbReference type="FunFam" id="1.20.1050.10:FF:000007">
    <property type="entry name" value="Glutathione S-transferase 1-1"/>
    <property type="match status" value="1"/>
</dbReference>
<evidence type="ECO:0000259" key="3">
    <source>
        <dbReference type="PROSITE" id="PS50405"/>
    </source>
</evidence>
<dbReference type="AlphaFoldDB" id="A0ABD0TDB3"/>
<evidence type="ECO:0000313" key="4">
    <source>
        <dbReference type="EMBL" id="KAL0840525.1"/>
    </source>
</evidence>
<evidence type="ECO:0000256" key="1">
    <source>
        <dbReference type="ARBA" id="ARBA00011738"/>
    </source>
</evidence>
<reference evidence="4 5" key="1">
    <citation type="submission" date="2024-06" db="EMBL/GenBank/DDBJ databases">
        <title>A chromosome-level genome assembly of beet webworm, Loxostege sticticalis.</title>
        <authorList>
            <person name="Zhang Y."/>
        </authorList>
    </citation>
    <scope>NUCLEOTIDE SEQUENCE [LARGE SCALE GENOMIC DNA]</scope>
    <source>
        <strain evidence="4">AQ028</strain>
        <tissue evidence="4">Male pupae</tissue>
    </source>
</reference>
<sequence length="219" mass="25179">MPAKLYKLDLSPPARAAIMACEIFKVPVEMVDVNMIERENLTPEFLKMNPCHTIPVFVDGDFVIHDSHAMLMYFADTYGNNSPLYPKDIKQRTLINQKLFFNDGVLFTRLRNITYPAFVHGVKGATKMQLDDLQETYDFLEAFLSRHKFLALDHITIADIAAYATVCMFHYIVPLDTNKYPKLAAWLKEMEKQPYCQKYNVAGAKAFGEYMKSVTETKL</sequence>
<dbReference type="SFLD" id="SFLDS00019">
    <property type="entry name" value="Glutathione_Transferase_(cytos"/>
    <property type="match status" value="1"/>
</dbReference>
<dbReference type="GO" id="GO:0003824">
    <property type="term" value="F:catalytic activity"/>
    <property type="evidence" value="ECO:0007669"/>
    <property type="project" value="UniProtKB-ARBA"/>
</dbReference>
<evidence type="ECO:0000313" key="5">
    <source>
        <dbReference type="Proteomes" id="UP001549921"/>
    </source>
</evidence>
<dbReference type="Gene3D" id="1.20.1050.10">
    <property type="match status" value="1"/>
</dbReference>
<accession>A0ABD0TDB3</accession>
<dbReference type="SUPFAM" id="SSF47616">
    <property type="entry name" value="GST C-terminal domain-like"/>
    <property type="match status" value="1"/>
</dbReference>
<dbReference type="InterPro" id="IPR040079">
    <property type="entry name" value="Glutathione_S-Trfase"/>
</dbReference>
<dbReference type="Pfam" id="PF00043">
    <property type="entry name" value="GST_C"/>
    <property type="match status" value="1"/>
</dbReference>
<feature type="domain" description="GST N-terminal" evidence="2">
    <location>
        <begin position="1"/>
        <end position="82"/>
    </location>
</feature>
<dbReference type="SFLD" id="SFLDG01153">
    <property type="entry name" value="Main.4:_Theta-like"/>
    <property type="match status" value="1"/>
</dbReference>
<protein>
    <submittedName>
        <fullName evidence="4">Uncharacterized protein</fullName>
    </submittedName>
</protein>
<dbReference type="InterPro" id="IPR004046">
    <property type="entry name" value="GST_C"/>
</dbReference>
<dbReference type="InterPro" id="IPR010987">
    <property type="entry name" value="Glutathione-S-Trfase_C-like"/>
</dbReference>
<gene>
    <name evidence="4" type="ORF">ABMA28_015744</name>
</gene>
<dbReference type="Gene3D" id="3.40.30.10">
    <property type="entry name" value="Glutaredoxin"/>
    <property type="match status" value="1"/>
</dbReference>
<dbReference type="InterPro" id="IPR004045">
    <property type="entry name" value="Glutathione_S-Trfase_N"/>
</dbReference>
<dbReference type="EMBL" id="JBEDNZ010000007">
    <property type="protein sequence ID" value="KAL0840525.1"/>
    <property type="molecule type" value="Genomic_DNA"/>
</dbReference>
<name>A0ABD0TDB3_LOXSC</name>
<dbReference type="CDD" id="cd03177">
    <property type="entry name" value="GST_C_Delta_Epsilon"/>
    <property type="match status" value="1"/>
</dbReference>
<dbReference type="PROSITE" id="PS50404">
    <property type="entry name" value="GST_NTER"/>
    <property type="match status" value="1"/>
</dbReference>
<dbReference type="InterPro" id="IPR036282">
    <property type="entry name" value="Glutathione-S-Trfase_C_sf"/>
</dbReference>
<dbReference type="PROSITE" id="PS50405">
    <property type="entry name" value="GST_CTER"/>
    <property type="match status" value="1"/>
</dbReference>
<proteinExistence type="predicted"/>
<evidence type="ECO:0000259" key="2">
    <source>
        <dbReference type="PROSITE" id="PS50404"/>
    </source>
</evidence>
<comment type="caution">
    <text evidence="4">The sequence shown here is derived from an EMBL/GenBank/DDBJ whole genome shotgun (WGS) entry which is preliminary data.</text>
</comment>
<dbReference type="SUPFAM" id="SSF52833">
    <property type="entry name" value="Thioredoxin-like"/>
    <property type="match status" value="1"/>
</dbReference>
<feature type="domain" description="GST C-terminal" evidence="3">
    <location>
        <begin position="88"/>
        <end position="214"/>
    </location>
</feature>
<dbReference type="Proteomes" id="UP001549921">
    <property type="component" value="Unassembled WGS sequence"/>
</dbReference>
<comment type="subunit">
    <text evidence="1">Homodimer.</text>
</comment>
<organism evidence="4 5">
    <name type="scientific">Loxostege sticticalis</name>
    <name type="common">Beet webworm moth</name>
    <dbReference type="NCBI Taxonomy" id="481309"/>
    <lineage>
        <taxon>Eukaryota</taxon>
        <taxon>Metazoa</taxon>
        <taxon>Ecdysozoa</taxon>
        <taxon>Arthropoda</taxon>
        <taxon>Hexapoda</taxon>
        <taxon>Insecta</taxon>
        <taxon>Pterygota</taxon>
        <taxon>Neoptera</taxon>
        <taxon>Endopterygota</taxon>
        <taxon>Lepidoptera</taxon>
        <taxon>Glossata</taxon>
        <taxon>Ditrysia</taxon>
        <taxon>Pyraloidea</taxon>
        <taxon>Crambidae</taxon>
        <taxon>Pyraustinae</taxon>
        <taxon>Loxostege</taxon>
    </lineage>
</organism>
<dbReference type="PANTHER" id="PTHR43969">
    <property type="entry name" value="GLUTATHIONE S TRANSFERASE D10, ISOFORM A-RELATED"/>
    <property type="match status" value="1"/>
</dbReference>
<dbReference type="InterPro" id="IPR036249">
    <property type="entry name" value="Thioredoxin-like_sf"/>
</dbReference>
<dbReference type="SFLD" id="SFLDG00358">
    <property type="entry name" value="Main_(cytGST)"/>
    <property type="match status" value="1"/>
</dbReference>
<dbReference type="Pfam" id="PF13417">
    <property type="entry name" value="GST_N_3"/>
    <property type="match status" value="1"/>
</dbReference>